<evidence type="ECO:0000256" key="2">
    <source>
        <dbReference type="ARBA" id="ARBA00004651"/>
    </source>
</evidence>
<dbReference type="GO" id="GO:0009055">
    <property type="term" value="F:electron transfer activity"/>
    <property type="evidence" value="ECO:0007669"/>
    <property type="project" value="InterPro"/>
</dbReference>
<feature type="transmembrane region" description="Helical" evidence="14">
    <location>
        <begin position="182"/>
        <end position="211"/>
    </location>
</feature>
<feature type="region of interest" description="Disordered" evidence="13">
    <location>
        <begin position="60"/>
        <end position="80"/>
    </location>
</feature>
<evidence type="ECO:0000259" key="16">
    <source>
        <dbReference type="Pfam" id="PF01292"/>
    </source>
</evidence>
<feature type="transmembrane region" description="Helical" evidence="14">
    <location>
        <begin position="231"/>
        <end position="248"/>
    </location>
</feature>
<evidence type="ECO:0000256" key="6">
    <source>
        <dbReference type="ARBA" id="ARBA00022617"/>
    </source>
</evidence>
<dbReference type="GO" id="GO:0009061">
    <property type="term" value="P:anaerobic respiration"/>
    <property type="evidence" value="ECO:0007669"/>
    <property type="project" value="TreeGrafter"/>
</dbReference>
<dbReference type="EMBL" id="JABCJE010000004">
    <property type="protein sequence ID" value="NVO23914.1"/>
    <property type="molecule type" value="Genomic_DNA"/>
</dbReference>
<evidence type="ECO:0000256" key="15">
    <source>
        <dbReference type="SAM" id="SignalP"/>
    </source>
</evidence>
<dbReference type="Gene3D" id="1.20.950.20">
    <property type="entry name" value="Transmembrane di-heme cytochromes, Chain C"/>
    <property type="match status" value="1"/>
</dbReference>
<keyword evidence="11" id="KW-0408">Iron</keyword>
<dbReference type="GO" id="GO:0009326">
    <property type="term" value="C:formate dehydrogenase complex"/>
    <property type="evidence" value="ECO:0007669"/>
    <property type="project" value="InterPro"/>
</dbReference>
<keyword evidence="7 14" id="KW-0812">Transmembrane</keyword>
<dbReference type="PANTHER" id="PTHR30074">
    <property type="entry name" value="FORMATE DEHYDROGENASE, NITRATE-INDUCIBLE, CYTOCHROME B556 FDN SUBUNIT"/>
    <property type="match status" value="1"/>
</dbReference>
<dbReference type="PANTHER" id="PTHR30074:SF6">
    <property type="entry name" value="FORMATE DEHYDROGENASE GAMMA SUBUNIT"/>
    <property type="match status" value="1"/>
</dbReference>
<dbReference type="GO" id="GO:0005886">
    <property type="term" value="C:plasma membrane"/>
    <property type="evidence" value="ECO:0007669"/>
    <property type="project" value="UniProtKB-SubCell"/>
</dbReference>
<reference evidence="17 18" key="1">
    <citation type="submission" date="2020-04" db="EMBL/GenBank/DDBJ databases">
        <title>Donghicola sp., a member of the Rhodobacteraceae family isolated from mangrove forest in Thailand.</title>
        <authorList>
            <person name="Charoenyingcharoen P."/>
            <person name="Yukphan P."/>
        </authorList>
    </citation>
    <scope>NUCLEOTIDE SEQUENCE [LARGE SCALE GENOMIC DNA]</scope>
    <source>
        <strain evidence="17 18">B5-SW-15</strain>
    </source>
</reference>
<keyword evidence="6" id="KW-0349">Heme</keyword>
<dbReference type="NCBIfam" id="TIGR01583">
    <property type="entry name" value="formate-DH-gamm"/>
    <property type="match status" value="1"/>
</dbReference>
<keyword evidence="15" id="KW-0732">Signal</keyword>
<proteinExistence type="inferred from homology"/>
<keyword evidence="5" id="KW-1003">Cell membrane</keyword>
<organism evidence="17 18">
    <name type="scientific">Donghicola mangrovi</name>
    <dbReference type="NCBI Taxonomy" id="2729614"/>
    <lineage>
        <taxon>Bacteria</taxon>
        <taxon>Pseudomonadati</taxon>
        <taxon>Pseudomonadota</taxon>
        <taxon>Alphaproteobacteria</taxon>
        <taxon>Rhodobacterales</taxon>
        <taxon>Roseobacteraceae</taxon>
        <taxon>Donghicola</taxon>
    </lineage>
</organism>
<gene>
    <name evidence="17" type="ORF">HJ536_11170</name>
</gene>
<keyword evidence="8" id="KW-0479">Metal-binding</keyword>
<evidence type="ECO:0000256" key="9">
    <source>
        <dbReference type="ARBA" id="ARBA00022982"/>
    </source>
</evidence>
<dbReference type="Pfam" id="PF01292">
    <property type="entry name" value="Ni_hydr_CYTB"/>
    <property type="match status" value="1"/>
</dbReference>
<evidence type="ECO:0000256" key="1">
    <source>
        <dbReference type="ARBA" id="ARBA00001971"/>
    </source>
</evidence>
<feature type="chain" id="PRO_5032863819" evidence="15">
    <location>
        <begin position="26"/>
        <end position="413"/>
    </location>
</feature>
<evidence type="ECO:0000256" key="3">
    <source>
        <dbReference type="ARBA" id="ARBA00010747"/>
    </source>
</evidence>
<feature type="transmembrane region" description="Helical" evidence="14">
    <location>
        <begin position="284"/>
        <end position="305"/>
    </location>
</feature>
<feature type="transmembrane region" description="Helical" evidence="14">
    <location>
        <begin position="140"/>
        <end position="162"/>
    </location>
</feature>
<dbReference type="GO" id="GO:0046872">
    <property type="term" value="F:metal ion binding"/>
    <property type="evidence" value="ECO:0007669"/>
    <property type="project" value="UniProtKB-KW"/>
</dbReference>
<keyword evidence="9" id="KW-0249">Electron transport</keyword>
<accession>A0A850Q4N3</accession>
<dbReference type="GO" id="GO:0008863">
    <property type="term" value="F:formate dehydrogenase (NAD+) activity"/>
    <property type="evidence" value="ECO:0007669"/>
    <property type="project" value="InterPro"/>
</dbReference>
<comment type="cofactor">
    <cofactor evidence="1">
        <name>heme</name>
        <dbReference type="ChEBI" id="CHEBI:30413"/>
    </cofactor>
</comment>
<feature type="domain" description="Cytochrome b561 bacterial/Ni-hydrogenase" evidence="16">
    <location>
        <begin position="179"/>
        <end position="379"/>
    </location>
</feature>
<dbReference type="RefSeq" id="WP_177157751.1">
    <property type="nucleotide sequence ID" value="NZ_JABCJE010000004.1"/>
</dbReference>
<keyword evidence="12 14" id="KW-0472">Membrane</keyword>
<evidence type="ECO:0000313" key="17">
    <source>
        <dbReference type="EMBL" id="NVO23914.1"/>
    </source>
</evidence>
<feature type="transmembrane region" description="Helical" evidence="14">
    <location>
        <begin position="348"/>
        <end position="367"/>
    </location>
</feature>
<dbReference type="SUPFAM" id="SSF81342">
    <property type="entry name" value="Transmembrane di-heme cytochromes"/>
    <property type="match status" value="1"/>
</dbReference>
<protein>
    <submittedName>
        <fullName evidence="17">Formate dehydrogenase subunit gamma</fullName>
    </submittedName>
</protein>
<dbReference type="GO" id="GO:0015944">
    <property type="term" value="P:formate oxidation"/>
    <property type="evidence" value="ECO:0007669"/>
    <property type="project" value="TreeGrafter"/>
</dbReference>
<evidence type="ECO:0000256" key="7">
    <source>
        <dbReference type="ARBA" id="ARBA00022692"/>
    </source>
</evidence>
<dbReference type="InterPro" id="IPR006471">
    <property type="entry name" value="Formate_DH_gsu"/>
</dbReference>
<dbReference type="Proteomes" id="UP000592216">
    <property type="component" value="Unassembled WGS sequence"/>
</dbReference>
<dbReference type="AlphaFoldDB" id="A0A850Q4N3"/>
<keyword evidence="10 14" id="KW-1133">Transmembrane helix</keyword>
<comment type="caution">
    <text evidence="17">The sequence shown here is derived from an EMBL/GenBank/DDBJ whole genome shotgun (WGS) entry which is preliminary data.</text>
</comment>
<sequence length="413" mass="45225">MARISTKFLTLLVAAFVGLTSVAVAQTVPAPGEPRAETGGAQTLADILRRQEQQKVDDSFRRDNIGNPETAAPIDGQLGTRGGVSDSEFWRAYRYNELDELGTVRASAKGPSGDTSVTSVVIQSTGMEWLSFRKGPLKDYGGYLLLGTIGILVLFFLFRGRIMIDGGKSGKTITRFIGIERFAHWTIAGSFILLALTGLTQLFGRFFIIPYLGHEAFAPIAIYGKWIHNNVSWAFMLGLVMVFVMWVSHNIPNRLDLKWFAVAGGLFSKNVHPPAKKFNAGQKVVFWGVVLLGASISVSGLSLLFPFEMPMFAATFHHLNDLGLPQLVGLDPLPTDLAPQTEMQLAQAWHAIVAFVFMALIIGHIYIGSVGMEGAFDAMGSGQVDEQWAKEHHGLWYEEVTGKPAYHDSHPAE</sequence>
<feature type="signal peptide" evidence="15">
    <location>
        <begin position="1"/>
        <end position="25"/>
    </location>
</feature>
<dbReference type="InterPro" id="IPR016174">
    <property type="entry name" value="Di-haem_cyt_TM"/>
</dbReference>
<evidence type="ECO:0000256" key="14">
    <source>
        <dbReference type="SAM" id="Phobius"/>
    </source>
</evidence>
<evidence type="ECO:0000256" key="8">
    <source>
        <dbReference type="ARBA" id="ARBA00022723"/>
    </source>
</evidence>
<evidence type="ECO:0000256" key="4">
    <source>
        <dbReference type="ARBA" id="ARBA00022448"/>
    </source>
</evidence>
<dbReference type="InterPro" id="IPR051817">
    <property type="entry name" value="FDH_cytochrome_b556_subunit"/>
</dbReference>
<dbReference type="GO" id="GO:0022904">
    <property type="term" value="P:respiratory electron transport chain"/>
    <property type="evidence" value="ECO:0007669"/>
    <property type="project" value="InterPro"/>
</dbReference>
<evidence type="ECO:0000256" key="11">
    <source>
        <dbReference type="ARBA" id="ARBA00023004"/>
    </source>
</evidence>
<name>A0A850Q4N3_9RHOB</name>
<dbReference type="InterPro" id="IPR011577">
    <property type="entry name" value="Cyt_b561_bac/Ni-Hgenase"/>
</dbReference>
<evidence type="ECO:0000256" key="13">
    <source>
        <dbReference type="SAM" id="MobiDB-lite"/>
    </source>
</evidence>
<evidence type="ECO:0000256" key="5">
    <source>
        <dbReference type="ARBA" id="ARBA00022475"/>
    </source>
</evidence>
<evidence type="ECO:0000256" key="10">
    <source>
        <dbReference type="ARBA" id="ARBA00022989"/>
    </source>
</evidence>
<comment type="similarity">
    <text evidence="3">Belongs to the formate dehydrogenase gamma subunit family.</text>
</comment>
<keyword evidence="4" id="KW-0813">Transport</keyword>
<evidence type="ECO:0000256" key="12">
    <source>
        <dbReference type="ARBA" id="ARBA00023136"/>
    </source>
</evidence>
<dbReference type="GO" id="GO:0036397">
    <property type="term" value="F:formate dehydrogenase (quinone) activity"/>
    <property type="evidence" value="ECO:0007669"/>
    <property type="project" value="TreeGrafter"/>
</dbReference>
<evidence type="ECO:0000313" key="18">
    <source>
        <dbReference type="Proteomes" id="UP000592216"/>
    </source>
</evidence>
<comment type="subcellular location">
    <subcellularLocation>
        <location evidence="2">Cell membrane</location>
        <topology evidence="2">Multi-pass membrane protein</topology>
    </subcellularLocation>
</comment>